<feature type="region of interest" description="Disordered" evidence="1">
    <location>
        <begin position="692"/>
        <end position="722"/>
    </location>
</feature>
<gene>
    <name evidence="3" type="ORF">F7725_012286</name>
</gene>
<name>A0A7J5YLX3_DISMA</name>
<feature type="compositionally biased region" description="Basic and acidic residues" evidence="1">
    <location>
        <begin position="19"/>
        <end position="30"/>
    </location>
</feature>
<dbReference type="SUPFAM" id="SSF53098">
    <property type="entry name" value="Ribonuclease H-like"/>
    <property type="match status" value="1"/>
</dbReference>
<dbReference type="OrthoDB" id="8551997at2759"/>
<feature type="region of interest" description="Disordered" evidence="1">
    <location>
        <begin position="1"/>
        <end position="30"/>
    </location>
</feature>
<dbReference type="EMBL" id="JAAKFY010000010">
    <property type="protein sequence ID" value="KAF3850514.1"/>
    <property type="molecule type" value="Genomic_DNA"/>
</dbReference>
<dbReference type="Pfam" id="PF25431">
    <property type="entry name" value="zf-C17orf113"/>
    <property type="match status" value="1"/>
</dbReference>
<dbReference type="InterPro" id="IPR012337">
    <property type="entry name" value="RNaseH-like_sf"/>
</dbReference>
<feature type="domain" description="TTF-type" evidence="2">
    <location>
        <begin position="35"/>
        <end position="122"/>
    </location>
</feature>
<dbReference type="AlphaFoldDB" id="A0A7J5YLX3"/>
<proteinExistence type="predicted"/>
<accession>A0A7J5YLX3</accession>
<feature type="compositionally biased region" description="Acidic residues" evidence="1">
    <location>
        <begin position="706"/>
        <end position="722"/>
    </location>
</feature>
<dbReference type="InterPro" id="IPR008906">
    <property type="entry name" value="HATC_C_dom"/>
</dbReference>
<keyword evidence="4" id="KW-1185">Reference proteome</keyword>
<organism evidence="3 4">
    <name type="scientific">Dissostichus mawsoni</name>
    <name type="common">Antarctic cod</name>
    <dbReference type="NCBI Taxonomy" id="36200"/>
    <lineage>
        <taxon>Eukaryota</taxon>
        <taxon>Metazoa</taxon>
        <taxon>Chordata</taxon>
        <taxon>Craniata</taxon>
        <taxon>Vertebrata</taxon>
        <taxon>Euteleostomi</taxon>
        <taxon>Actinopterygii</taxon>
        <taxon>Neopterygii</taxon>
        <taxon>Teleostei</taxon>
        <taxon>Neoteleostei</taxon>
        <taxon>Acanthomorphata</taxon>
        <taxon>Eupercaria</taxon>
        <taxon>Perciformes</taxon>
        <taxon>Notothenioidei</taxon>
        <taxon>Nototheniidae</taxon>
        <taxon>Dissostichus</taxon>
    </lineage>
</organism>
<dbReference type="GO" id="GO:0046983">
    <property type="term" value="F:protein dimerization activity"/>
    <property type="evidence" value="ECO:0007669"/>
    <property type="project" value="InterPro"/>
</dbReference>
<evidence type="ECO:0000313" key="3">
    <source>
        <dbReference type="EMBL" id="KAF3850514.1"/>
    </source>
</evidence>
<sequence>MSWLQAPKANQAPGKRPRRDPEKSAASKLDYETKRKRNFLPSWTEKFPWLRYTEEAGEEHMMYCSTCRSLPDIADTSSSLFKGTGSFRYDTLSTHALSKRHQLTEAADRARQRGPDAPLPPVLHRMEETMLVKMTNIMHAAYYVARTEQPFTHFTTLHGLINRTGGQLPNCYASNKACERFVVIIYEMELEKLLQKLKLAKYFSVMIDGATDTATLENELVYVRYMDTEGPINSYLKIEDVKHANAAGVLEAVYAAFSVAGLVDWRERLVGFGSDGAAVNVGCRTGVATRLKEQVPHLIPIHCIAHRLELGVVSAIKENPKMQQLQATLCSIYEQYHYAPKALRELRMIAEAMEEKVLKPTTLHGARWVPYVHRAAKVLCDSFPVILAHFEDMASLERRPKPSAAVTGRAKKVSSYLKDYGSVLFLHFLCDVLDHLATLSKVFQKDSVTVCEAVESQERCFWNLSSLKTRMGLCMETFVEQSNGSGCYKGVQLNRASSSTLEPQGSNAVISHLDERLKDLHQDSIVAKFRALDPSCWPKYDHTDAVARETFTQHGQEEMKSLSGFYKELLAKAGITPEEVIAEYAQYKSFALRRSAVPMRDIFLSVLQSEERRAMFRCLCHLMEIYMVLPVSTAVCERGFSTMKRVKTDWRSSLTTAQLQRLMFISIQGPALEDFDAASAAQRWWTSSLRRRRPGFNPWSSRERGDEEDELVLMGSEDELEE</sequence>
<dbReference type="Pfam" id="PF05699">
    <property type="entry name" value="Dimer_Tnp_hAT"/>
    <property type="match status" value="1"/>
</dbReference>
<dbReference type="Proteomes" id="UP000518266">
    <property type="component" value="Unassembled WGS sequence"/>
</dbReference>
<dbReference type="InterPro" id="IPR006580">
    <property type="entry name" value="Znf_TTF"/>
</dbReference>
<protein>
    <recommendedName>
        <fullName evidence="2">TTF-type domain-containing protein</fullName>
    </recommendedName>
</protein>
<dbReference type="PANTHER" id="PTHR46880">
    <property type="entry name" value="RAS-ASSOCIATING DOMAIN-CONTAINING PROTEIN"/>
    <property type="match status" value="1"/>
</dbReference>
<reference evidence="3 4" key="1">
    <citation type="submission" date="2020-03" db="EMBL/GenBank/DDBJ databases">
        <title>Dissostichus mawsoni Genome sequencing and assembly.</title>
        <authorList>
            <person name="Park H."/>
        </authorList>
    </citation>
    <scope>NUCLEOTIDE SEQUENCE [LARGE SCALE GENOMIC DNA]</scope>
    <source>
        <strain evidence="3">DM0001</strain>
        <tissue evidence="3">Muscle</tissue>
    </source>
</reference>
<dbReference type="InterPro" id="IPR057456">
    <property type="entry name" value="Znf_C17orf113"/>
</dbReference>
<evidence type="ECO:0000256" key="1">
    <source>
        <dbReference type="SAM" id="MobiDB-lite"/>
    </source>
</evidence>
<dbReference type="PANTHER" id="PTHR46880:SF5">
    <property type="entry name" value="DUF4371 DOMAIN-CONTAINING PROTEIN"/>
    <property type="match status" value="1"/>
</dbReference>
<evidence type="ECO:0000259" key="2">
    <source>
        <dbReference type="SMART" id="SM00597"/>
    </source>
</evidence>
<evidence type="ECO:0000313" key="4">
    <source>
        <dbReference type="Proteomes" id="UP000518266"/>
    </source>
</evidence>
<dbReference type="SMART" id="SM00597">
    <property type="entry name" value="ZnF_TTF"/>
    <property type="match status" value="1"/>
</dbReference>
<comment type="caution">
    <text evidence="3">The sequence shown here is derived from an EMBL/GenBank/DDBJ whole genome shotgun (WGS) entry which is preliminary data.</text>
</comment>